<dbReference type="EMBL" id="JAFREP010000005">
    <property type="protein sequence ID" value="MBO1318318.1"/>
    <property type="molecule type" value="Genomic_DNA"/>
</dbReference>
<sequence>MIENAIFDKEDDATLEDLIEYIREEYLDATNVVGVSLDDRVRVIMEHDEGIIPETLSCENLLWDIENAASVALHLESERMACELLEKLAELLDELDLKFDQVSNSDPFERFPPSTVSDQRGHQVYEYRNCDGIDADVWHLEGFLINLYLCLEVNEEE</sequence>
<reference evidence="1" key="1">
    <citation type="submission" date="2021-03" db="EMBL/GenBank/DDBJ databases">
        <authorList>
            <person name="Wang G."/>
        </authorList>
    </citation>
    <scope>NUCLEOTIDE SEQUENCE</scope>
    <source>
        <strain evidence="1">KCTC 12899</strain>
    </source>
</reference>
<name>A0A8J7U1L4_9BACT</name>
<comment type="caution">
    <text evidence="1">The sequence shown here is derived from an EMBL/GenBank/DDBJ whole genome shotgun (WGS) entry which is preliminary data.</text>
</comment>
<evidence type="ECO:0000313" key="2">
    <source>
        <dbReference type="Proteomes" id="UP000664417"/>
    </source>
</evidence>
<proteinExistence type="predicted"/>
<dbReference type="Proteomes" id="UP000664417">
    <property type="component" value="Unassembled WGS sequence"/>
</dbReference>
<dbReference type="AlphaFoldDB" id="A0A8J7U1L4"/>
<gene>
    <name evidence="1" type="ORF">J3U88_07620</name>
</gene>
<organism evidence="1 2">
    <name type="scientific">Acanthopleuribacter pedis</name>
    <dbReference type="NCBI Taxonomy" id="442870"/>
    <lineage>
        <taxon>Bacteria</taxon>
        <taxon>Pseudomonadati</taxon>
        <taxon>Acidobacteriota</taxon>
        <taxon>Holophagae</taxon>
        <taxon>Acanthopleuribacterales</taxon>
        <taxon>Acanthopleuribacteraceae</taxon>
        <taxon>Acanthopleuribacter</taxon>
    </lineage>
</organism>
<protein>
    <submittedName>
        <fullName evidence="1">Uncharacterized protein</fullName>
    </submittedName>
</protein>
<dbReference type="RefSeq" id="WP_207858016.1">
    <property type="nucleotide sequence ID" value="NZ_JAFREP010000005.1"/>
</dbReference>
<keyword evidence="2" id="KW-1185">Reference proteome</keyword>
<evidence type="ECO:0000313" key="1">
    <source>
        <dbReference type="EMBL" id="MBO1318318.1"/>
    </source>
</evidence>
<accession>A0A8J7U1L4</accession>